<dbReference type="EMBL" id="JBHULR010000003">
    <property type="protein sequence ID" value="MFD2547510.1"/>
    <property type="molecule type" value="Genomic_DNA"/>
</dbReference>
<evidence type="ECO:0000256" key="1">
    <source>
        <dbReference type="SAM" id="MobiDB-lite"/>
    </source>
</evidence>
<evidence type="ECO:0000313" key="3">
    <source>
        <dbReference type="Proteomes" id="UP001597545"/>
    </source>
</evidence>
<evidence type="ECO:0000313" key="2">
    <source>
        <dbReference type="EMBL" id="MFD2547510.1"/>
    </source>
</evidence>
<proteinExistence type="predicted"/>
<protein>
    <submittedName>
        <fullName evidence="2">DUF6157 family protein</fullName>
    </submittedName>
</protein>
<sequence>MKQHTTNYYETLIMVSDDTKASRGIAPPASERKKTIANLQFDLLRAMPLMWTSDDILFQVYALRQDLTPDELLEQRTLFFSKGQPCLRTSPLAKTYGWGIYANADGKVKLVDCSSEEYQTLLNNTTVAKVPAMRSARPQKEKETNNKNGAAAKTKVP</sequence>
<dbReference type="RefSeq" id="WP_380902331.1">
    <property type="nucleotide sequence ID" value="NZ_JBHUEG010000007.1"/>
</dbReference>
<name>A0ABW5KHY9_9SPHI</name>
<comment type="caution">
    <text evidence="2">The sequence shown here is derived from an EMBL/GenBank/DDBJ whole genome shotgun (WGS) entry which is preliminary data.</text>
</comment>
<keyword evidence="3" id="KW-1185">Reference proteome</keyword>
<dbReference type="Pfam" id="PF19654">
    <property type="entry name" value="DUF6157"/>
    <property type="match status" value="1"/>
</dbReference>
<organism evidence="2 3">
    <name type="scientific">Sphingobacterium suaedae</name>
    <dbReference type="NCBI Taxonomy" id="1686402"/>
    <lineage>
        <taxon>Bacteria</taxon>
        <taxon>Pseudomonadati</taxon>
        <taxon>Bacteroidota</taxon>
        <taxon>Sphingobacteriia</taxon>
        <taxon>Sphingobacteriales</taxon>
        <taxon>Sphingobacteriaceae</taxon>
        <taxon>Sphingobacterium</taxon>
    </lineage>
</organism>
<feature type="region of interest" description="Disordered" evidence="1">
    <location>
        <begin position="131"/>
        <end position="157"/>
    </location>
</feature>
<gene>
    <name evidence="2" type="ORF">ACFSR5_07625</name>
</gene>
<dbReference type="Proteomes" id="UP001597545">
    <property type="component" value="Unassembled WGS sequence"/>
</dbReference>
<dbReference type="InterPro" id="IPR046155">
    <property type="entry name" value="DUF6157"/>
</dbReference>
<accession>A0ABW5KHY9</accession>
<reference evidence="3" key="1">
    <citation type="journal article" date="2019" name="Int. J. Syst. Evol. Microbiol.">
        <title>The Global Catalogue of Microorganisms (GCM) 10K type strain sequencing project: providing services to taxonomists for standard genome sequencing and annotation.</title>
        <authorList>
            <consortium name="The Broad Institute Genomics Platform"/>
            <consortium name="The Broad Institute Genome Sequencing Center for Infectious Disease"/>
            <person name="Wu L."/>
            <person name="Ma J."/>
        </authorList>
    </citation>
    <scope>NUCLEOTIDE SEQUENCE [LARGE SCALE GENOMIC DNA]</scope>
    <source>
        <strain evidence="3">KCTC 42662</strain>
    </source>
</reference>